<feature type="compositionally biased region" description="Basic residues" evidence="1">
    <location>
        <begin position="7"/>
        <end position="23"/>
    </location>
</feature>
<feature type="region of interest" description="Disordered" evidence="1">
    <location>
        <begin position="1"/>
        <end position="30"/>
    </location>
</feature>
<reference evidence="2 3" key="1">
    <citation type="submission" date="2023-02" db="EMBL/GenBank/DDBJ databases">
        <title>LHISI_Scaffold_Assembly.</title>
        <authorList>
            <person name="Stuart O.P."/>
            <person name="Cleave R."/>
            <person name="Magrath M.J.L."/>
            <person name="Mikheyev A.S."/>
        </authorList>
    </citation>
    <scope>NUCLEOTIDE SEQUENCE [LARGE SCALE GENOMIC DNA]</scope>
    <source>
        <strain evidence="2">Daus_M_001</strain>
        <tissue evidence="2">Leg muscle</tissue>
    </source>
</reference>
<protein>
    <submittedName>
        <fullName evidence="2">Uncharacterized protein</fullName>
    </submittedName>
</protein>
<accession>A0ABQ9GPP8</accession>
<name>A0ABQ9GPP8_9NEOP</name>
<evidence type="ECO:0000313" key="2">
    <source>
        <dbReference type="EMBL" id="KAJ8874008.1"/>
    </source>
</evidence>
<evidence type="ECO:0000256" key="1">
    <source>
        <dbReference type="SAM" id="MobiDB-lite"/>
    </source>
</evidence>
<evidence type="ECO:0000313" key="3">
    <source>
        <dbReference type="Proteomes" id="UP001159363"/>
    </source>
</evidence>
<organism evidence="2 3">
    <name type="scientific">Dryococelus australis</name>
    <dbReference type="NCBI Taxonomy" id="614101"/>
    <lineage>
        <taxon>Eukaryota</taxon>
        <taxon>Metazoa</taxon>
        <taxon>Ecdysozoa</taxon>
        <taxon>Arthropoda</taxon>
        <taxon>Hexapoda</taxon>
        <taxon>Insecta</taxon>
        <taxon>Pterygota</taxon>
        <taxon>Neoptera</taxon>
        <taxon>Polyneoptera</taxon>
        <taxon>Phasmatodea</taxon>
        <taxon>Verophasmatodea</taxon>
        <taxon>Anareolatae</taxon>
        <taxon>Phasmatidae</taxon>
        <taxon>Eurycanthinae</taxon>
        <taxon>Dryococelus</taxon>
    </lineage>
</organism>
<proteinExistence type="predicted"/>
<keyword evidence="3" id="KW-1185">Reference proteome</keyword>
<gene>
    <name evidence="2" type="ORF">PR048_024848</name>
</gene>
<comment type="caution">
    <text evidence="2">The sequence shown here is derived from an EMBL/GenBank/DDBJ whole genome shotgun (WGS) entry which is preliminary data.</text>
</comment>
<dbReference type="Proteomes" id="UP001159363">
    <property type="component" value="Chromosome 9"/>
</dbReference>
<dbReference type="EMBL" id="JARBHB010000010">
    <property type="protein sequence ID" value="KAJ8874008.1"/>
    <property type="molecule type" value="Genomic_DNA"/>
</dbReference>
<sequence length="250" mass="28467">MSAYTRQKAKSKYRNRIRLKRASQKQTSDTHKTPYIGVKMCRERKINIKASERVDVDRCTRMGATVFCVDLRPDPGSSFEPRWCNRALECDPKRNNAIVSTRCLRWPFVWLHLRYTRPPSRTITRWFGLYLHIHYPPVFCVARGTVLSASRASGEFSCAARLEECSAVLGSTWRVLSSPRLDLEGPLLREHDVEIVPGSDIEMCRCSVVLGRPSFAGVGSRFHSILRAGYLQEVSVFAAAAKRSRSDTRL</sequence>